<dbReference type="GO" id="GO:0005768">
    <property type="term" value="C:endosome"/>
    <property type="evidence" value="ECO:0007669"/>
    <property type="project" value="TreeGrafter"/>
</dbReference>
<evidence type="ECO:0000256" key="2">
    <source>
        <dbReference type="ARBA" id="ARBA00022771"/>
    </source>
</evidence>
<comment type="caution">
    <text evidence="4">The sequence shown here is derived from an EMBL/GenBank/DDBJ whole genome shotgun (WGS) entry which is preliminary data.</text>
</comment>
<dbReference type="GO" id="GO:0007033">
    <property type="term" value="P:vacuole organization"/>
    <property type="evidence" value="ECO:0007669"/>
    <property type="project" value="TreeGrafter"/>
</dbReference>
<dbReference type="GO" id="GO:0006904">
    <property type="term" value="P:vesicle docking involved in exocytosis"/>
    <property type="evidence" value="ECO:0007669"/>
    <property type="project" value="TreeGrafter"/>
</dbReference>
<evidence type="ECO:0000256" key="1">
    <source>
        <dbReference type="ARBA" id="ARBA00022723"/>
    </source>
</evidence>
<accession>A0A4V3WQE4</accession>
<dbReference type="GO" id="GO:0048284">
    <property type="term" value="P:organelle fusion"/>
    <property type="evidence" value="ECO:0007669"/>
    <property type="project" value="TreeGrafter"/>
</dbReference>
<evidence type="ECO:0000313" key="4">
    <source>
        <dbReference type="EMBL" id="THG19937.1"/>
    </source>
</evidence>
<dbReference type="GO" id="GO:0008270">
    <property type="term" value="F:zinc ion binding"/>
    <property type="evidence" value="ECO:0007669"/>
    <property type="project" value="UniProtKB-KW"/>
</dbReference>
<dbReference type="Proteomes" id="UP000306102">
    <property type="component" value="Unassembled WGS sequence"/>
</dbReference>
<keyword evidence="3" id="KW-0862">Zinc</keyword>
<evidence type="ECO:0000256" key="3">
    <source>
        <dbReference type="ARBA" id="ARBA00022833"/>
    </source>
</evidence>
<name>A0A4V3WQE4_CAMSN</name>
<dbReference type="STRING" id="542762.A0A4V3WQE4"/>
<dbReference type="PANTHER" id="PTHR23323:SF26">
    <property type="entry name" value="VACUOLAR PROTEIN SORTING-ASSOCIATED PROTEIN 18 HOMOLOG"/>
    <property type="match status" value="1"/>
</dbReference>
<organism evidence="4 5">
    <name type="scientific">Camellia sinensis var. sinensis</name>
    <name type="common">China tea</name>
    <dbReference type="NCBI Taxonomy" id="542762"/>
    <lineage>
        <taxon>Eukaryota</taxon>
        <taxon>Viridiplantae</taxon>
        <taxon>Streptophyta</taxon>
        <taxon>Embryophyta</taxon>
        <taxon>Tracheophyta</taxon>
        <taxon>Spermatophyta</taxon>
        <taxon>Magnoliopsida</taxon>
        <taxon>eudicotyledons</taxon>
        <taxon>Gunneridae</taxon>
        <taxon>Pentapetalae</taxon>
        <taxon>asterids</taxon>
        <taxon>Ericales</taxon>
        <taxon>Theaceae</taxon>
        <taxon>Camellia</taxon>
    </lineage>
</organism>
<keyword evidence="2" id="KW-0863">Zinc-finger</keyword>
<dbReference type="PANTHER" id="PTHR23323">
    <property type="entry name" value="VACUOLAR PROTEIN SORTING-ASSOCIATED PROTEIN"/>
    <property type="match status" value="1"/>
</dbReference>
<dbReference type="GO" id="GO:0030674">
    <property type="term" value="F:protein-macromolecule adaptor activity"/>
    <property type="evidence" value="ECO:0007669"/>
    <property type="project" value="TreeGrafter"/>
</dbReference>
<proteinExistence type="predicted"/>
<sequence>MFRACPCPRSLGTLMHRSALQIFNNRILHFLDNSSDTIELIRDNDLLVAYRLPKDSETSSLVVFMHEQVERHFLNATSSSKMFGIPLVARISDLSRGSEIRREFLKLLNSFLMPVEDSLNEVDNDQNSANEDIDMEDVISSRLSDRDVNSDSGSGDDSHLGPDDFQFYLMEERGGLLSKVQKMQMNEIVTISELTRPINVLQGEAKKALEVLQKPAVPIDLQYKFAPDLIMLDAYETVESWMTTKNLNPRKLIPAMMRYSSEPHAKNETHEVIKYLEFCVHRLQNEDPGVHSLLLSLYAKQYKFAPDLIMLDAYETVESWMTTKNLNPRKLIPAMMRYSSEPHAKNETHEVIKYLEFCVHRLQNEDPGVHSLLLSLYVKQVVFLTQKLNKVSANVGLKERWTRDVHCCFKGKAKGRSSLAVGFKRLLKCRK</sequence>
<keyword evidence="5" id="KW-1185">Reference proteome</keyword>
<gene>
    <name evidence="4" type="ORF">TEA_021558</name>
</gene>
<dbReference type="GO" id="GO:0030897">
    <property type="term" value="C:HOPS complex"/>
    <property type="evidence" value="ECO:0007669"/>
    <property type="project" value="TreeGrafter"/>
</dbReference>
<dbReference type="EMBL" id="SDRB02002199">
    <property type="protein sequence ID" value="THG19937.1"/>
    <property type="molecule type" value="Genomic_DNA"/>
</dbReference>
<dbReference type="GO" id="GO:0007032">
    <property type="term" value="P:endosome organization"/>
    <property type="evidence" value="ECO:0007669"/>
    <property type="project" value="TreeGrafter"/>
</dbReference>
<protein>
    <submittedName>
        <fullName evidence="4">Uncharacterized protein</fullName>
    </submittedName>
</protein>
<evidence type="ECO:0000313" key="5">
    <source>
        <dbReference type="Proteomes" id="UP000306102"/>
    </source>
</evidence>
<reference evidence="4 5" key="1">
    <citation type="journal article" date="2018" name="Proc. Natl. Acad. Sci. U.S.A.">
        <title>Draft genome sequence of Camellia sinensis var. sinensis provides insights into the evolution of the tea genome and tea quality.</title>
        <authorList>
            <person name="Wei C."/>
            <person name="Yang H."/>
            <person name="Wang S."/>
            <person name="Zhao J."/>
            <person name="Liu C."/>
            <person name="Gao L."/>
            <person name="Xia E."/>
            <person name="Lu Y."/>
            <person name="Tai Y."/>
            <person name="She G."/>
            <person name="Sun J."/>
            <person name="Cao H."/>
            <person name="Tong W."/>
            <person name="Gao Q."/>
            <person name="Li Y."/>
            <person name="Deng W."/>
            <person name="Jiang X."/>
            <person name="Wang W."/>
            <person name="Chen Q."/>
            <person name="Zhang S."/>
            <person name="Li H."/>
            <person name="Wu J."/>
            <person name="Wang P."/>
            <person name="Li P."/>
            <person name="Shi C."/>
            <person name="Zheng F."/>
            <person name="Jian J."/>
            <person name="Huang B."/>
            <person name="Shan D."/>
            <person name="Shi M."/>
            <person name="Fang C."/>
            <person name="Yue Y."/>
            <person name="Li F."/>
            <person name="Li D."/>
            <person name="Wei S."/>
            <person name="Han B."/>
            <person name="Jiang C."/>
            <person name="Yin Y."/>
            <person name="Xia T."/>
            <person name="Zhang Z."/>
            <person name="Bennetzen J.L."/>
            <person name="Zhao S."/>
            <person name="Wan X."/>
        </authorList>
    </citation>
    <scope>NUCLEOTIDE SEQUENCE [LARGE SCALE GENOMIC DNA]</scope>
    <source>
        <strain evidence="5">cv. Shuchazao</strain>
        <tissue evidence="4">Leaf</tissue>
    </source>
</reference>
<keyword evidence="1" id="KW-0479">Metal-binding</keyword>
<dbReference type="AlphaFoldDB" id="A0A4V3WQE4"/>